<dbReference type="SMART" id="SM00342">
    <property type="entry name" value="HTH_ARAC"/>
    <property type="match status" value="1"/>
</dbReference>
<dbReference type="PROSITE" id="PS00041">
    <property type="entry name" value="HTH_ARAC_FAMILY_1"/>
    <property type="match status" value="1"/>
</dbReference>
<protein>
    <submittedName>
        <fullName evidence="5">Helix-turn-helix transcriptional regulator</fullName>
    </submittedName>
</protein>
<dbReference type="PROSITE" id="PS01124">
    <property type="entry name" value="HTH_ARAC_FAMILY_2"/>
    <property type="match status" value="1"/>
</dbReference>
<dbReference type="Proteomes" id="UP000490922">
    <property type="component" value="Unassembled WGS sequence"/>
</dbReference>
<dbReference type="SUPFAM" id="SSF46689">
    <property type="entry name" value="Homeodomain-like"/>
    <property type="match status" value="1"/>
</dbReference>
<sequence>MKLFIKYMVSNRCKMVVKEILKELNLPFILVDFGEVEIMEDISLEQREFLKKELLESGLELMDDKKSILIEKIKTIIIQMIHHTQEDIKINFSDYLSEKLHHNYNYLANLFSDAQGTTIEHYIIYNKIERVKELMIYGELTITEIAYKMNYSSVAHLSSQFKKVTGLSPSHFKQLKDKRRNQIEEIAYDTGKKN</sequence>
<dbReference type="RefSeq" id="WP_151105789.1">
    <property type="nucleotide sequence ID" value="NZ_WAEM01000001.1"/>
</dbReference>
<evidence type="ECO:0000313" key="5">
    <source>
        <dbReference type="EMBL" id="KAB1157595.1"/>
    </source>
</evidence>
<keyword evidence="3" id="KW-0804">Transcription</keyword>
<keyword evidence="1" id="KW-0805">Transcription regulation</keyword>
<proteinExistence type="predicted"/>
<evidence type="ECO:0000256" key="2">
    <source>
        <dbReference type="ARBA" id="ARBA00023125"/>
    </source>
</evidence>
<organism evidence="5 6">
    <name type="scientific">Flavobacterium luteum</name>
    <dbReference type="NCBI Taxonomy" id="2026654"/>
    <lineage>
        <taxon>Bacteria</taxon>
        <taxon>Pseudomonadati</taxon>
        <taxon>Bacteroidota</taxon>
        <taxon>Flavobacteriia</taxon>
        <taxon>Flavobacteriales</taxon>
        <taxon>Flavobacteriaceae</taxon>
        <taxon>Flavobacterium</taxon>
    </lineage>
</organism>
<accession>A0A7J5AJ83</accession>
<keyword evidence="2" id="KW-0238">DNA-binding</keyword>
<evidence type="ECO:0000256" key="3">
    <source>
        <dbReference type="ARBA" id="ARBA00023163"/>
    </source>
</evidence>
<name>A0A7J5AJ83_9FLAO</name>
<dbReference type="PANTHER" id="PTHR43280:SF2">
    <property type="entry name" value="HTH-TYPE TRANSCRIPTIONAL REGULATOR EXSA"/>
    <property type="match status" value="1"/>
</dbReference>
<evidence type="ECO:0000313" key="6">
    <source>
        <dbReference type="Proteomes" id="UP000490922"/>
    </source>
</evidence>
<dbReference type="InterPro" id="IPR018060">
    <property type="entry name" value="HTH_AraC"/>
</dbReference>
<dbReference type="Pfam" id="PF12833">
    <property type="entry name" value="HTH_18"/>
    <property type="match status" value="1"/>
</dbReference>
<dbReference type="PANTHER" id="PTHR43280">
    <property type="entry name" value="ARAC-FAMILY TRANSCRIPTIONAL REGULATOR"/>
    <property type="match status" value="1"/>
</dbReference>
<comment type="caution">
    <text evidence="5">The sequence shown here is derived from an EMBL/GenBank/DDBJ whole genome shotgun (WGS) entry which is preliminary data.</text>
</comment>
<gene>
    <name evidence="5" type="ORF">F6464_00480</name>
</gene>
<dbReference type="AlphaFoldDB" id="A0A7J5AJ83"/>
<keyword evidence="6" id="KW-1185">Reference proteome</keyword>
<dbReference type="GO" id="GO:0043565">
    <property type="term" value="F:sequence-specific DNA binding"/>
    <property type="evidence" value="ECO:0007669"/>
    <property type="project" value="InterPro"/>
</dbReference>
<dbReference type="InterPro" id="IPR018062">
    <property type="entry name" value="HTH_AraC-typ_CS"/>
</dbReference>
<evidence type="ECO:0000256" key="1">
    <source>
        <dbReference type="ARBA" id="ARBA00023015"/>
    </source>
</evidence>
<feature type="domain" description="HTH araC/xylS-type" evidence="4">
    <location>
        <begin position="71"/>
        <end position="175"/>
    </location>
</feature>
<dbReference type="EMBL" id="WAEM01000001">
    <property type="protein sequence ID" value="KAB1157595.1"/>
    <property type="molecule type" value="Genomic_DNA"/>
</dbReference>
<dbReference type="OrthoDB" id="952277at2"/>
<dbReference type="Gene3D" id="1.10.10.60">
    <property type="entry name" value="Homeodomain-like"/>
    <property type="match status" value="1"/>
</dbReference>
<dbReference type="InterPro" id="IPR009057">
    <property type="entry name" value="Homeodomain-like_sf"/>
</dbReference>
<dbReference type="GO" id="GO:0003700">
    <property type="term" value="F:DNA-binding transcription factor activity"/>
    <property type="evidence" value="ECO:0007669"/>
    <property type="project" value="InterPro"/>
</dbReference>
<evidence type="ECO:0000259" key="4">
    <source>
        <dbReference type="PROSITE" id="PS01124"/>
    </source>
</evidence>
<reference evidence="5 6" key="1">
    <citation type="submission" date="2019-09" db="EMBL/GenBank/DDBJ databases">
        <title>Flavobacterium sp. nov., isolated from glacier ice.</title>
        <authorList>
            <person name="Liu Q."/>
        </authorList>
    </citation>
    <scope>NUCLEOTIDE SEQUENCE [LARGE SCALE GENOMIC DNA]</scope>
    <source>
        <strain evidence="5 6">NBRC 112527</strain>
    </source>
</reference>